<protein>
    <submittedName>
        <fullName evidence="1">Uncharacterized protein</fullName>
    </submittedName>
</protein>
<sequence length="62" mass="6669">MSCQFQTCGSGIQALPAIFRGRENFPNAQNQYRQSEGGFNTAVPAGMQIRPTVKQHGAGLIS</sequence>
<name>A0A401FRB8_9BACT</name>
<dbReference type="Proteomes" id="UP000288096">
    <property type="component" value="Unassembled WGS sequence"/>
</dbReference>
<gene>
    <name evidence="1" type="ORF">DENIS_0446</name>
</gene>
<dbReference type="EMBL" id="BEXT01000001">
    <property type="protein sequence ID" value="GBC59507.1"/>
    <property type="molecule type" value="Genomic_DNA"/>
</dbReference>
<reference evidence="2" key="2">
    <citation type="submission" date="2019-01" db="EMBL/GenBank/DDBJ databases">
        <title>Genome sequence of Desulfonema ishimotonii strain Tokyo 01.</title>
        <authorList>
            <person name="Fukui M."/>
        </authorList>
    </citation>
    <scope>NUCLEOTIDE SEQUENCE [LARGE SCALE GENOMIC DNA]</scope>
    <source>
        <strain evidence="2">Tokyo 01</strain>
    </source>
</reference>
<reference evidence="2" key="1">
    <citation type="submission" date="2017-11" db="EMBL/GenBank/DDBJ databases">
        <authorList>
            <person name="Watanabe M."/>
            <person name="Kojima H."/>
        </authorList>
    </citation>
    <scope>NUCLEOTIDE SEQUENCE [LARGE SCALE GENOMIC DNA]</scope>
    <source>
        <strain evidence="2">Tokyo 01</strain>
    </source>
</reference>
<comment type="caution">
    <text evidence="1">The sequence shown here is derived from an EMBL/GenBank/DDBJ whole genome shotgun (WGS) entry which is preliminary data.</text>
</comment>
<organism evidence="1 2">
    <name type="scientific">Desulfonema ishimotonii</name>
    <dbReference type="NCBI Taxonomy" id="45657"/>
    <lineage>
        <taxon>Bacteria</taxon>
        <taxon>Pseudomonadati</taxon>
        <taxon>Thermodesulfobacteriota</taxon>
        <taxon>Desulfobacteria</taxon>
        <taxon>Desulfobacterales</taxon>
        <taxon>Desulfococcaceae</taxon>
        <taxon>Desulfonema</taxon>
    </lineage>
</organism>
<proteinExistence type="predicted"/>
<accession>A0A401FRB8</accession>
<dbReference type="AlphaFoldDB" id="A0A401FRB8"/>
<keyword evidence="2" id="KW-1185">Reference proteome</keyword>
<evidence type="ECO:0000313" key="1">
    <source>
        <dbReference type="EMBL" id="GBC59507.1"/>
    </source>
</evidence>
<evidence type="ECO:0000313" key="2">
    <source>
        <dbReference type="Proteomes" id="UP000288096"/>
    </source>
</evidence>